<evidence type="ECO:0000313" key="1">
    <source>
        <dbReference type="EMBL" id="STX29943.1"/>
    </source>
</evidence>
<dbReference type="RefSeq" id="WP_115303626.1">
    <property type="nucleotide sequence ID" value="NZ_CAAAHO010000005.1"/>
</dbReference>
<keyword evidence="2" id="KW-1185">Reference proteome</keyword>
<dbReference type="OrthoDB" id="10013432at2"/>
<name>A0A378I4K6_9GAMM</name>
<organism evidence="1 2">
    <name type="scientific">Legionella beliardensis</name>
    <dbReference type="NCBI Taxonomy" id="91822"/>
    <lineage>
        <taxon>Bacteria</taxon>
        <taxon>Pseudomonadati</taxon>
        <taxon>Pseudomonadota</taxon>
        <taxon>Gammaproteobacteria</taxon>
        <taxon>Legionellales</taxon>
        <taxon>Legionellaceae</taxon>
        <taxon>Legionella</taxon>
    </lineage>
</organism>
<gene>
    <name evidence="1" type="ORF">NCTC13315_02503</name>
</gene>
<reference evidence="1 2" key="1">
    <citation type="submission" date="2018-06" db="EMBL/GenBank/DDBJ databases">
        <authorList>
            <consortium name="Pathogen Informatics"/>
            <person name="Doyle S."/>
        </authorList>
    </citation>
    <scope>NUCLEOTIDE SEQUENCE [LARGE SCALE GENOMIC DNA]</scope>
    <source>
        <strain evidence="1 2">NCTC13315</strain>
    </source>
</reference>
<proteinExistence type="predicted"/>
<dbReference type="EMBL" id="UGNV01000001">
    <property type="protein sequence ID" value="STX29943.1"/>
    <property type="molecule type" value="Genomic_DNA"/>
</dbReference>
<evidence type="ECO:0000313" key="2">
    <source>
        <dbReference type="Proteomes" id="UP000254968"/>
    </source>
</evidence>
<protein>
    <submittedName>
        <fullName evidence="1">Uncharacterized protein</fullName>
    </submittedName>
</protein>
<dbReference type="AlphaFoldDB" id="A0A378I4K6"/>
<accession>A0A378I4K6</accession>
<dbReference type="Proteomes" id="UP000254968">
    <property type="component" value="Unassembled WGS sequence"/>
</dbReference>
<sequence>MEQKLEYSPNFFLVIKNTDTVPAFLYSIKIYESLIEAVHGGGRYITEVFIPSRQAILNSEHYILASDMPRNKMASLVDKETIVPLTEVKISKNLAQKITGIIKLTEEKACLKQEWLLLSQAHDIFEPVHVIKYKMKIYEDLMDAIHDGGHYITECFIPSH</sequence>